<evidence type="ECO:0000313" key="1">
    <source>
        <dbReference type="EMBL" id="MPM97433.1"/>
    </source>
</evidence>
<dbReference type="AlphaFoldDB" id="A0A645E9D9"/>
<accession>A0A645E9D9</accession>
<dbReference type="EMBL" id="VSSQ01043717">
    <property type="protein sequence ID" value="MPM97433.1"/>
    <property type="molecule type" value="Genomic_DNA"/>
</dbReference>
<proteinExistence type="predicted"/>
<dbReference type="SUPFAM" id="SSF49344">
    <property type="entry name" value="CBD9-like"/>
    <property type="match status" value="1"/>
</dbReference>
<organism evidence="1">
    <name type="scientific">bioreactor metagenome</name>
    <dbReference type="NCBI Taxonomy" id="1076179"/>
    <lineage>
        <taxon>unclassified sequences</taxon>
        <taxon>metagenomes</taxon>
        <taxon>ecological metagenomes</taxon>
    </lineage>
</organism>
<evidence type="ECO:0008006" key="2">
    <source>
        <dbReference type="Google" id="ProtNLM"/>
    </source>
</evidence>
<sequence length="183" mass="20059">MADPVIDGNLAEVSGLAPLRCSDRVHLFPPDAPWKGPEDLSVEAWFAWNEKGLYFAARVRDDKHCVSGEQPDSVLFSFDWEGWADDGYDENCREVGLADGEGGPYAWMVQKGTEPVPLVPAPVVRRIGSETIYEAFFPWRNLKIPEPKAGKIISANFVVNDNDGSGGKFRMGFAPAAASPECL</sequence>
<reference evidence="1" key="1">
    <citation type="submission" date="2019-08" db="EMBL/GenBank/DDBJ databases">
        <authorList>
            <person name="Kucharzyk K."/>
            <person name="Murdoch R.W."/>
            <person name="Higgins S."/>
            <person name="Loffler F."/>
        </authorList>
    </citation>
    <scope>NUCLEOTIDE SEQUENCE</scope>
</reference>
<protein>
    <recommendedName>
        <fullName evidence="2">Carbohydrate-binding domain-containing protein</fullName>
    </recommendedName>
</protein>
<name>A0A645E9D9_9ZZZZ</name>
<comment type="caution">
    <text evidence="1">The sequence shown here is derived from an EMBL/GenBank/DDBJ whole genome shotgun (WGS) entry which is preliminary data.</text>
</comment>
<dbReference type="Gene3D" id="2.60.40.1190">
    <property type="match status" value="1"/>
</dbReference>
<gene>
    <name evidence="1" type="ORF">SDC9_144606</name>
</gene>